<dbReference type="EMBL" id="JAVDYG010000001">
    <property type="protein sequence ID" value="MDR7360544.1"/>
    <property type="molecule type" value="Genomic_DNA"/>
</dbReference>
<dbReference type="Proteomes" id="UP001183648">
    <property type="component" value="Unassembled WGS sequence"/>
</dbReference>
<dbReference type="Pfam" id="PF16976">
    <property type="entry name" value="RcpC"/>
    <property type="match status" value="1"/>
</dbReference>
<keyword evidence="1" id="KW-0472">Membrane</keyword>
<proteinExistence type="predicted"/>
<dbReference type="NCBIfam" id="TIGR03177">
    <property type="entry name" value="pilus_cpaB"/>
    <property type="match status" value="1"/>
</dbReference>
<feature type="domain" description="Flp pilus assembly protein RcpC/CpaB" evidence="2">
    <location>
        <begin position="116"/>
        <end position="223"/>
    </location>
</feature>
<reference evidence="3 4" key="1">
    <citation type="submission" date="2023-07" db="EMBL/GenBank/DDBJ databases">
        <title>Sequencing the genomes of 1000 actinobacteria strains.</title>
        <authorList>
            <person name="Klenk H.-P."/>
        </authorList>
    </citation>
    <scope>NUCLEOTIDE SEQUENCE [LARGE SCALE GENOMIC DNA]</scope>
    <source>
        <strain evidence="3 4">DSM 19426</strain>
    </source>
</reference>
<accession>A0ABU2BT66</accession>
<keyword evidence="4" id="KW-1185">Reference proteome</keyword>
<name>A0ABU2BT66_9ACTN</name>
<sequence>MGRRTVILIVALLIAVVGSAMVFIYVQGADKRAEQKQDPVKVLKAVAQIEPGESLAKAQAAGKLNIDTVPREDFLEGAITSVGDNGTLVALSRVFPGEQITLSKFGAVGEQDPLAMPEGQFAISVNLSDTGRVAGFVSPGSNVAVFMNGPIGAQGQDGTRLLLPKVQVIAVGATTVTTSTTTAESGTQTTETLPRTLFTLAVDQKKAEKLMYASTHGELSFGLLTDKSKVSPDSGTTQANLFR</sequence>
<organism evidence="3 4">
    <name type="scientific">Nocardioides marmoribigeumensis</name>
    <dbReference type="NCBI Taxonomy" id="433649"/>
    <lineage>
        <taxon>Bacteria</taxon>
        <taxon>Bacillati</taxon>
        <taxon>Actinomycetota</taxon>
        <taxon>Actinomycetes</taxon>
        <taxon>Propionibacteriales</taxon>
        <taxon>Nocardioidaceae</taxon>
        <taxon>Nocardioides</taxon>
    </lineage>
</organism>
<feature type="transmembrane region" description="Helical" evidence="1">
    <location>
        <begin position="6"/>
        <end position="26"/>
    </location>
</feature>
<gene>
    <name evidence="3" type="ORF">J2S63_000097</name>
</gene>
<comment type="caution">
    <text evidence="3">The sequence shown here is derived from an EMBL/GenBank/DDBJ whole genome shotgun (WGS) entry which is preliminary data.</text>
</comment>
<dbReference type="RefSeq" id="WP_310297159.1">
    <property type="nucleotide sequence ID" value="NZ_BAAAPS010000006.1"/>
</dbReference>
<protein>
    <submittedName>
        <fullName evidence="3">Pilus assembly protein CpaB</fullName>
    </submittedName>
</protein>
<evidence type="ECO:0000256" key="1">
    <source>
        <dbReference type="SAM" id="Phobius"/>
    </source>
</evidence>
<evidence type="ECO:0000259" key="2">
    <source>
        <dbReference type="Pfam" id="PF16976"/>
    </source>
</evidence>
<keyword evidence="1" id="KW-0812">Transmembrane</keyword>
<keyword evidence="1" id="KW-1133">Transmembrane helix</keyword>
<evidence type="ECO:0000313" key="4">
    <source>
        <dbReference type="Proteomes" id="UP001183648"/>
    </source>
</evidence>
<dbReference type="InterPro" id="IPR017592">
    <property type="entry name" value="Pilus_assmbl_Flp-typ_CpaB"/>
</dbReference>
<dbReference type="InterPro" id="IPR031571">
    <property type="entry name" value="RcpC_dom"/>
</dbReference>
<evidence type="ECO:0000313" key="3">
    <source>
        <dbReference type="EMBL" id="MDR7360544.1"/>
    </source>
</evidence>